<dbReference type="AlphaFoldDB" id="A0A4R1Q0R0"/>
<keyword evidence="3" id="KW-1003">Cell membrane</keyword>
<protein>
    <submittedName>
        <fullName evidence="9">D-methionine transport system permease protein</fullName>
    </submittedName>
</protein>
<sequence>MFFDLATTRLFEYLPRIIIPAIGSTLYMLLCSMVLGFLIGTGVAILLVMTSPYGLKPNRKVYNTVSFIVNMIRSFPVIILIVAISPVTRVIVGTSIGEEAAIVPLTLAAFPVIARYMEASLLEVDANVILAARSFGASNRQILFKVLFSEALPSIVAGLTTTAILFLASTTLAGAVGAGGLGAVALTFGYQRFDDVMMYAIVVILFIMVLAIQGFGELIYRRVKTGKGVVRK</sequence>
<gene>
    <name evidence="9" type="ORF">EV210_105138</name>
</gene>
<keyword evidence="10" id="KW-1185">Reference proteome</keyword>
<keyword evidence="4 7" id="KW-0812">Transmembrane</keyword>
<dbReference type="PANTHER" id="PTHR30450:SF14">
    <property type="entry name" value="TRANSPORTER, PERMEASE PROTEIN, PUTATIVE-RELATED"/>
    <property type="match status" value="1"/>
</dbReference>
<dbReference type="OrthoDB" id="9793490at2"/>
<keyword evidence="2 7" id="KW-0813">Transport</keyword>
<keyword evidence="6 7" id="KW-0472">Membrane</keyword>
<accession>A0A4R1Q0R0</accession>
<dbReference type="InterPro" id="IPR035906">
    <property type="entry name" value="MetI-like_sf"/>
</dbReference>
<keyword evidence="5 7" id="KW-1133">Transmembrane helix</keyword>
<comment type="subcellular location">
    <subcellularLocation>
        <location evidence="1 7">Cell membrane</location>
        <topology evidence="1 7">Multi-pass membrane protein</topology>
    </subcellularLocation>
</comment>
<evidence type="ECO:0000256" key="7">
    <source>
        <dbReference type="RuleBase" id="RU363032"/>
    </source>
</evidence>
<evidence type="ECO:0000313" key="9">
    <source>
        <dbReference type="EMBL" id="TCL37704.1"/>
    </source>
</evidence>
<dbReference type="CDD" id="cd06261">
    <property type="entry name" value="TM_PBP2"/>
    <property type="match status" value="1"/>
</dbReference>
<comment type="caution">
    <text evidence="9">The sequence shown here is derived from an EMBL/GenBank/DDBJ whole genome shotgun (WGS) entry which is preliminary data.</text>
</comment>
<dbReference type="Proteomes" id="UP000295063">
    <property type="component" value="Unassembled WGS sequence"/>
</dbReference>
<evidence type="ECO:0000256" key="2">
    <source>
        <dbReference type="ARBA" id="ARBA00022448"/>
    </source>
</evidence>
<feature type="transmembrane region" description="Helical" evidence="7">
    <location>
        <begin position="26"/>
        <end position="49"/>
    </location>
</feature>
<dbReference type="PROSITE" id="PS50928">
    <property type="entry name" value="ABC_TM1"/>
    <property type="match status" value="1"/>
</dbReference>
<dbReference type="Gene3D" id="1.10.3720.10">
    <property type="entry name" value="MetI-like"/>
    <property type="match status" value="1"/>
</dbReference>
<dbReference type="RefSeq" id="WP_132078667.1">
    <property type="nucleotide sequence ID" value="NZ_DAMAKO010000003.1"/>
</dbReference>
<dbReference type="PANTHER" id="PTHR30450">
    <property type="entry name" value="ABC TRANSPORTER PERMEASE"/>
    <property type="match status" value="1"/>
</dbReference>
<feature type="domain" description="ABC transmembrane type-1" evidence="8">
    <location>
        <begin position="22"/>
        <end position="214"/>
    </location>
</feature>
<comment type="similarity">
    <text evidence="7">Belongs to the binding-protein-dependent transport system permease family.</text>
</comment>
<feature type="transmembrane region" description="Helical" evidence="7">
    <location>
        <begin position="196"/>
        <end position="220"/>
    </location>
</feature>
<feature type="transmembrane region" description="Helical" evidence="7">
    <location>
        <begin position="61"/>
        <end position="84"/>
    </location>
</feature>
<dbReference type="GO" id="GO:0048473">
    <property type="term" value="P:D-methionine transmembrane transport"/>
    <property type="evidence" value="ECO:0007669"/>
    <property type="project" value="TreeGrafter"/>
</dbReference>
<dbReference type="EMBL" id="SLUI01000005">
    <property type="protein sequence ID" value="TCL37704.1"/>
    <property type="molecule type" value="Genomic_DNA"/>
</dbReference>
<dbReference type="InterPro" id="IPR051322">
    <property type="entry name" value="AA_ABC_Transporter_Permease"/>
</dbReference>
<evidence type="ECO:0000256" key="3">
    <source>
        <dbReference type="ARBA" id="ARBA00022475"/>
    </source>
</evidence>
<evidence type="ECO:0000313" key="10">
    <source>
        <dbReference type="Proteomes" id="UP000295063"/>
    </source>
</evidence>
<proteinExistence type="inferred from homology"/>
<reference evidence="9 10" key="1">
    <citation type="submission" date="2019-03" db="EMBL/GenBank/DDBJ databases">
        <title>Genomic Encyclopedia of Type Strains, Phase IV (KMG-IV): sequencing the most valuable type-strain genomes for metagenomic binning, comparative biology and taxonomic classification.</title>
        <authorList>
            <person name="Goeker M."/>
        </authorList>
    </citation>
    <scope>NUCLEOTIDE SEQUENCE [LARGE SCALE GENOMIC DNA]</scope>
    <source>
        <strain evidence="9 10">DSM 15969</strain>
    </source>
</reference>
<dbReference type="Pfam" id="PF00528">
    <property type="entry name" value="BPD_transp_1"/>
    <property type="match status" value="1"/>
</dbReference>
<evidence type="ECO:0000256" key="5">
    <source>
        <dbReference type="ARBA" id="ARBA00022989"/>
    </source>
</evidence>
<evidence type="ECO:0000259" key="8">
    <source>
        <dbReference type="PROSITE" id="PS50928"/>
    </source>
</evidence>
<evidence type="ECO:0000256" key="6">
    <source>
        <dbReference type="ARBA" id="ARBA00023136"/>
    </source>
</evidence>
<feature type="transmembrane region" description="Helical" evidence="7">
    <location>
        <begin position="164"/>
        <end position="190"/>
    </location>
</feature>
<evidence type="ECO:0000256" key="1">
    <source>
        <dbReference type="ARBA" id="ARBA00004651"/>
    </source>
</evidence>
<organism evidence="9 10">
    <name type="scientific">Anaerospora hongkongensis</name>
    <dbReference type="NCBI Taxonomy" id="244830"/>
    <lineage>
        <taxon>Bacteria</taxon>
        <taxon>Bacillati</taxon>
        <taxon>Bacillota</taxon>
        <taxon>Negativicutes</taxon>
        <taxon>Selenomonadales</taxon>
        <taxon>Sporomusaceae</taxon>
        <taxon>Anaerospora</taxon>
    </lineage>
</organism>
<dbReference type="GO" id="GO:0005886">
    <property type="term" value="C:plasma membrane"/>
    <property type="evidence" value="ECO:0007669"/>
    <property type="project" value="UniProtKB-SubCell"/>
</dbReference>
<evidence type="ECO:0000256" key="4">
    <source>
        <dbReference type="ARBA" id="ARBA00022692"/>
    </source>
</evidence>
<dbReference type="SUPFAM" id="SSF161098">
    <property type="entry name" value="MetI-like"/>
    <property type="match status" value="1"/>
</dbReference>
<dbReference type="InterPro" id="IPR000515">
    <property type="entry name" value="MetI-like"/>
</dbReference>
<name>A0A4R1Q0R0_9FIRM</name>